<organism evidence="6 7">
    <name type="scientific">Mangrovibacterium marinum</name>
    <dbReference type="NCBI Taxonomy" id="1639118"/>
    <lineage>
        <taxon>Bacteria</taxon>
        <taxon>Pseudomonadati</taxon>
        <taxon>Bacteroidota</taxon>
        <taxon>Bacteroidia</taxon>
        <taxon>Marinilabiliales</taxon>
        <taxon>Prolixibacteraceae</taxon>
        <taxon>Mangrovibacterium</taxon>
    </lineage>
</organism>
<dbReference type="GO" id="GO:0003700">
    <property type="term" value="F:DNA-binding transcription factor activity"/>
    <property type="evidence" value="ECO:0007669"/>
    <property type="project" value="InterPro"/>
</dbReference>
<comment type="similarity">
    <text evidence="1">Belongs to the LysR transcriptional regulatory family.</text>
</comment>
<dbReference type="OrthoDB" id="9803735at2"/>
<sequence>MNFNQLKYFIELARVRNFSESAKVLSISQPALSLQIQKLEDEFEYKLLDRTKKPLALTEEGELFYEKALEIVQLVEHLENLNLEIEEKIEGILRVGIIPTLSPYLVPLFMGKLKKTYPKLGIHIEELKTDEILDQLAHNELDLGLISTPVKASKIGFVPLFYEHFYVYLSPDHPLFDQDSIELKAINMDELWYLHEGNCFQNQVNTVCEIRDIRQSELPFQYASNSIESLKRIVESEGGMTFIPELATSQIAAEYENMVKPIAQPTPTREISAAYLRTTGLKRTAKALIELLSSCIPARMQQKPATPSIDTQIRI</sequence>
<evidence type="ECO:0000256" key="3">
    <source>
        <dbReference type="ARBA" id="ARBA00023125"/>
    </source>
</evidence>
<feature type="domain" description="HTH lysR-type" evidence="5">
    <location>
        <begin position="1"/>
        <end position="58"/>
    </location>
</feature>
<dbReference type="AlphaFoldDB" id="A0A2T5C1P6"/>
<dbReference type="Pfam" id="PF00126">
    <property type="entry name" value="HTH_1"/>
    <property type="match status" value="1"/>
</dbReference>
<dbReference type="SUPFAM" id="SSF46785">
    <property type="entry name" value="Winged helix' DNA-binding domain"/>
    <property type="match status" value="1"/>
</dbReference>
<evidence type="ECO:0000313" key="7">
    <source>
        <dbReference type="Proteomes" id="UP000243525"/>
    </source>
</evidence>
<keyword evidence="2" id="KW-0805">Transcription regulation</keyword>
<keyword evidence="3" id="KW-0238">DNA-binding</keyword>
<evidence type="ECO:0000256" key="2">
    <source>
        <dbReference type="ARBA" id="ARBA00023015"/>
    </source>
</evidence>
<dbReference type="PANTHER" id="PTHR30419:SF29">
    <property type="entry name" value="LYSR-FAMILY TRANSCRIPTIONAL REGULATOR"/>
    <property type="match status" value="1"/>
</dbReference>
<name>A0A2T5C1P6_9BACT</name>
<gene>
    <name evidence="6" type="ORF">C8N47_10865</name>
</gene>
<keyword evidence="4" id="KW-0804">Transcription</keyword>
<dbReference type="Pfam" id="PF03466">
    <property type="entry name" value="LysR_substrate"/>
    <property type="match status" value="1"/>
</dbReference>
<evidence type="ECO:0000256" key="1">
    <source>
        <dbReference type="ARBA" id="ARBA00009437"/>
    </source>
</evidence>
<dbReference type="RefSeq" id="WP_107822316.1">
    <property type="nucleotide sequence ID" value="NZ_OY782574.1"/>
</dbReference>
<dbReference type="EMBL" id="QAAD01000008">
    <property type="protein sequence ID" value="PTN08508.1"/>
    <property type="molecule type" value="Genomic_DNA"/>
</dbReference>
<protein>
    <submittedName>
        <fullName evidence="6">LysR family hydrogen peroxide-inducible transcriptional activator</fullName>
    </submittedName>
</protein>
<dbReference type="Proteomes" id="UP000243525">
    <property type="component" value="Unassembled WGS sequence"/>
</dbReference>
<dbReference type="InterPro" id="IPR000847">
    <property type="entry name" value="LysR_HTH_N"/>
</dbReference>
<dbReference type="PANTHER" id="PTHR30419">
    <property type="entry name" value="HTH-TYPE TRANSCRIPTIONAL REGULATOR YBHD"/>
    <property type="match status" value="1"/>
</dbReference>
<evidence type="ECO:0000313" key="6">
    <source>
        <dbReference type="EMBL" id="PTN08508.1"/>
    </source>
</evidence>
<comment type="caution">
    <text evidence="6">The sequence shown here is derived from an EMBL/GenBank/DDBJ whole genome shotgun (WGS) entry which is preliminary data.</text>
</comment>
<dbReference type="Gene3D" id="1.10.10.10">
    <property type="entry name" value="Winged helix-like DNA-binding domain superfamily/Winged helix DNA-binding domain"/>
    <property type="match status" value="1"/>
</dbReference>
<dbReference type="SUPFAM" id="SSF53850">
    <property type="entry name" value="Periplasmic binding protein-like II"/>
    <property type="match status" value="1"/>
</dbReference>
<reference evidence="6 7" key="1">
    <citation type="submission" date="2018-04" db="EMBL/GenBank/DDBJ databases">
        <title>Genomic Encyclopedia of Archaeal and Bacterial Type Strains, Phase II (KMG-II): from individual species to whole genera.</title>
        <authorList>
            <person name="Goeker M."/>
        </authorList>
    </citation>
    <scope>NUCLEOTIDE SEQUENCE [LARGE SCALE GENOMIC DNA]</scope>
    <source>
        <strain evidence="6 7">DSM 28823</strain>
    </source>
</reference>
<dbReference type="InterPro" id="IPR005119">
    <property type="entry name" value="LysR_subst-bd"/>
</dbReference>
<dbReference type="Gene3D" id="3.40.190.10">
    <property type="entry name" value="Periplasmic binding protein-like II"/>
    <property type="match status" value="2"/>
</dbReference>
<dbReference type="GO" id="GO:0005829">
    <property type="term" value="C:cytosol"/>
    <property type="evidence" value="ECO:0007669"/>
    <property type="project" value="TreeGrafter"/>
</dbReference>
<keyword evidence="7" id="KW-1185">Reference proteome</keyword>
<dbReference type="PRINTS" id="PR00039">
    <property type="entry name" value="HTHLYSR"/>
</dbReference>
<evidence type="ECO:0000259" key="5">
    <source>
        <dbReference type="PROSITE" id="PS50931"/>
    </source>
</evidence>
<evidence type="ECO:0000256" key="4">
    <source>
        <dbReference type="ARBA" id="ARBA00023163"/>
    </source>
</evidence>
<dbReference type="PROSITE" id="PS50931">
    <property type="entry name" value="HTH_LYSR"/>
    <property type="match status" value="1"/>
</dbReference>
<dbReference type="GO" id="GO:0003677">
    <property type="term" value="F:DNA binding"/>
    <property type="evidence" value="ECO:0007669"/>
    <property type="project" value="UniProtKB-KW"/>
</dbReference>
<proteinExistence type="inferred from homology"/>
<dbReference type="InterPro" id="IPR050950">
    <property type="entry name" value="HTH-type_LysR_regulators"/>
</dbReference>
<accession>A0A2T5C1P6</accession>
<dbReference type="InterPro" id="IPR036390">
    <property type="entry name" value="WH_DNA-bd_sf"/>
</dbReference>
<dbReference type="FunFam" id="1.10.10.10:FF:000001">
    <property type="entry name" value="LysR family transcriptional regulator"/>
    <property type="match status" value="1"/>
</dbReference>
<dbReference type="CDD" id="cd08411">
    <property type="entry name" value="PBP2_OxyR"/>
    <property type="match status" value="1"/>
</dbReference>
<dbReference type="InterPro" id="IPR036388">
    <property type="entry name" value="WH-like_DNA-bd_sf"/>
</dbReference>